<accession>A0A1L9UQ30</accession>
<organism evidence="2 3">
    <name type="scientific">Aspergillus brasiliensis (strain CBS 101740 / IMI 381727 / IBT 21946)</name>
    <dbReference type="NCBI Taxonomy" id="767769"/>
    <lineage>
        <taxon>Eukaryota</taxon>
        <taxon>Fungi</taxon>
        <taxon>Dikarya</taxon>
        <taxon>Ascomycota</taxon>
        <taxon>Pezizomycotina</taxon>
        <taxon>Eurotiomycetes</taxon>
        <taxon>Eurotiomycetidae</taxon>
        <taxon>Eurotiales</taxon>
        <taxon>Aspergillaceae</taxon>
        <taxon>Aspergillus</taxon>
        <taxon>Aspergillus subgen. Circumdati</taxon>
    </lineage>
</organism>
<evidence type="ECO:0000256" key="1">
    <source>
        <dbReference type="SAM" id="MobiDB-lite"/>
    </source>
</evidence>
<feature type="compositionally biased region" description="Polar residues" evidence="1">
    <location>
        <begin position="205"/>
        <end position="217"/>
    </location>
</feature>
<protein>
    <submittedName>
        <fullName evidence="2">Uncharacterized protein</fullName>
    </submittedName>
</protein>
<dbReference type="GeneID" id="93577031"/>
<gene>
    <name evidence="2" type="ORF">ASPBRDRAFT_41341</name>
</gene>
<name>A0A1L9UQ30_ASPBC</name>
<dbReference type="EMBL" id="KV878682">
    <property type="protein sequence ID" value="OJJ73656.1"/>
    <property type="molecule type" value="Genomic_DNA"/>
</dbReference>
<sequence length="257" mass="27693">MTEEVGAAAEERRRLAVEELQRRRSVLEARRKAQNGGPASSFDALVDESGRLLDSPEPLVNDAMANSTAVEVTTSQPVQRGKQTGTSTPLVDTDGSNNMGSRLQIAIPSPGSHTPSLVEFTPTSEAPEKLSTSFHSQFGESEHFVGSDSYHRPDTPASSHTEDYSQVIYAHPEDHAVNGTGRDLRSPFSDLSDLHSEGHHVERPSTPSTAASFSQIYESAVDESEGTLSDFERSGAATPASWSEIGSVISNDEHHHL</sequence>
<dbReference type="STRING" id="767769.A0A1L9UQ30"/>
<reference evidence="3" key="1">
    <citation type="journal article" date="2017" name="Genome Biol.">
        <title>Comparative genomics reveals high biological diversity and specific adaptations in the industrially and medically important fungal genus Aspergillus.</title>
        <authorList>
            <person name="de Vries R.P."/>
            <person name="Riley R."/>
            <person name="Wiebenga A."/>
            <person name="Aguilar-Osorio G."/>
            <person name="Amillis S."/>
            <person name="Uchima C.A."/>
            <person name="Anderluh G."/>
            <person name="Asadollahi M."/>
            <person name="Askin M."/>
            <person name="Barry K."/>
            <person name="Battaglia E."/>
            <person name="Bayram O."/>
            <person name="Benocci T."/>
            <person name="Braus-Stromeyer S.A."/>
            <person name="Caldana C."/>
            <person name="Canovas D."/>
            <person name="Cerqueira G.C."/>
            <person name="Chen F."/>
            <person name="Chen W."/>
            <person name="Choi C."/>
            <person name="Clum A."/>
            <person name="Dos Santos R.A."/>
            <person name="Damasio A.R."/>
            <person name="Diallinas G."/>
            <person name="Emri T."/>
            <person name="Fekete E."/>
            <person name="Flipphi M."/>
            <person name="Freyberg S."/>
            <person name="Gallo A."/>
            <person name="Gournas C."/>
            <person name="Habgood R."/>
            <person name="Hainaut M."/>
            <person name="Harispe M.L."/>
            <person name="Henrissat B."/>
            <person name="Hilden K.S."/>
            <person name="Hope R."/>
            <person name="Hossain A."/>
            <person name="Karabika E."/>
            <person name="Karaffa L."/>
            <person name="Karanyi Z."/>
            <person name="Krasevec N."/>
            <person name="Kuo A."/>
            <person name="Kusch H."/>
            <person name="LaButti K."/>
            <person name="Lagendijk E.L."/>
            <person name="Lapidus A."/>
            <person name="Levasseur A."/>
            <person name="Lindquist E."/>
            <person name="Lipzen A."/>
            <person name="Logrieco A.F."/>
            <person name="MacCabe A."/>
            <person name="Maekelae M.R."/>
            <person name="Malavazi I."/>
            <person name="Melin P."/>
            <person name="Meyer V."/>
            <person name="Mielnichuk N."/>
            <person name="Miskei M."/>
            <person name="Molnar A.P."/>
            <person name="Mule G."/>
            <person name="Ngan C.Y."/>
            <person name="Orejas M."/>
            <person name="Orosz E."/>
            <person name="Ouedraogo J.P."/>
            <person name="Overkamp K.M."/>
            <person name="Park H.-S."/>
            <person name="Perrone G."/>
            <person name="Piumi F."/>
            <person name="Punt P.J."/>
            <person name="Ram A.F."/>
            <person name="Ramon A."/>
            <person name="Rauscher S."/>
            <person name="Record E."/>
            <person name="Riano-Pachon D.M."/>
            <person name="Robert V."/>
            <person name="Roehrig J."/>
            <person name="Ruller R."/>
            <person name="Salamov A."/>
            <person name="Salih N.S."/>
            <person name="Samson R.A."/>
            <person name="Sandor E."/>
            <person name="Sanguinetti M."/>
            <person name="Schuetze T."/>
            <person name="Sepcic K."/>
            <person name="Shelest E."/>
            <person name="Sherlock G."/>
            <person name="Sophianopoulou V."/>
            <person name="Squina F.M."/>
            <person name="Sun H."/>
            <person name="Susca A."/>
            <person name="Todd R.B."/>
            <person name="Tsang A."/>
            <person name="Unkles S.E."/>
            <person name="van de Wiele N."/>
            <person name="van Rossen-Uffink D."/>
            <person name="Oliveira J.V."/>
            <person name="Vesth T.C."/>
            <person name="Visser J."/>
            <person name="Yu J.-H."/>
            <person name="Zhou M."/>
            <person name="Andersen M.R."/>
            <person name="Archer D.B."/>
            <person name="Baker S.E."/>
            <person name="Benoit I."/>
            <person name="Brakhage A.A."/>
            <person name="Braus G.H."/>
            <person name="Fischer R."/>
            <person name="Frisvad J.C."/>
            <person name="Goldman G.H."/>
            <person name="Houbraken J."/>
            <person name="Oakley B."/>
            <person name="Pocsi I."/>
            <person name="Scazzocchio C."/>
            <person name="Seiboth B."/>
            <person name="vanKuyk P.A."/>
            <person name="Wortman J."/>
            <person name="Dyer P.S."/>
            <person name="Grigoriev I.V."/>
        </authorList>
    </citation>
    <scope>NUCLEOTIDE SEQUENCE [LARGE SCALE GENOMIC DNA]</scope>
    <source>
        <strain evidence="3">CBS 101740 / IMI 381727 / IBT 21946</strain>
    </source>
</reference>
<feature type="compositionally biased region" description="Basic and acidic residues" evidence="1">
    <location>
        <begin position="192"/>
        <end position="203"/>
    </location>
</feature>
<feature type="compositionally biased region" description="Polar residues" evidence="1">
    <location>
        <begin position="64"/>
        <end position="96"/>
    </location>
</feature>
<dbReference type="Proteomes" id="UP000184499">
    <property type="component" value="Unassembled WGS sequence"/>
</dbReference>
<feature type="region of interest" description="Disordered" evidence="1">
    <location>
        <begin position="28"/>
        <end position="96"/>
    </location>
</feature>
<dbReference type="OMA" id="DFYYARP"/>
<dbReference type="VEuPathDB" id="FungiDB:ASPBRDRAFT_41341"/>
<dbReference type="OrthoDB" id="3926760at2759"/>
<evidence type="ECO:0000313" key="3">
    <source>
        <dbReference type="Proteomes" id="UP000184499"/>
    </source>
</evidence>
<proteinExistence type="predicted"/>
<keyword evidence="3" id="KW-1185">Reference proteome</keyword>
<feature type="region of interest" description="Disordered" evidence="1">
    <location>
        <begin position="176"/>
        <end position="257"/>
    </location>
</feature>
<dbReference type="AlphaFoldDB" id="A0A1L9UQ30"/>
<dbReference type="RefSeq" id="XP_067480904.1">
    <property type="nucleotide sequence ID" value="XM_067624543.1"/>
</dbReference>
<evidence type="ECO:0000313" key="2">
    <source>
        <dbReference type="EMBL" id="OJJ73656.1"/>
    </source>
</evidence>